<keyword evidence="6" id="KW-0813">Transport</keyword>
<feature type="transmembrane region" description="Helical" evidence="7">
    <location>
        <begin position="163"/>
        <end position="188"/>
    </location>
</feature>
<evidence type="ECO:0000256" key="3">
    <source>
        <dbReference type="ARBA" id="ARBA00022692"/>
    </source>
</evidence>
<dbReference type="AlphaFoldDB" id="B8JD24"/>
<feature type="transmembrane region" description="Helical" evidence="7">
    <location>
        <begin position="46"/>
        <end position="65"/>
    </location>
</feature>
<dbReference type="GO" id="GO:0005886">
    <property type="term" value="C:plasma membrane"/>
    <property type="evidence" value="ECO:0007669"/>
    <property type="project" value="UniProtKB-SubCell"/>
</dbReference>
<evidence type="ECO:0000256" key="6">
    <source>
        <dbReference type="RuleBase" id="RU004057"/>
    </source>
</evidence>
<gene>
    <name evidence="9" type="ordered locus">A2cp1_0697</name>
</gene>
<feature type="transmembrane region" description="Helical" evidence="7">
    <location>
        <begin position="208"/>
        <end position="230"/>
    </location>
</feature>
<comment type="similarity">
    <text evidence="6">Belongs to the exbB/tolQ family.</text>
</comment>
<keyword evidence="10" id="KW-1185">Reference proteome</keyword>
<keyword evidence="3 7" id="KW-0812">Transmembrane</keyword>
<accession>B8JD24</accession>
<evidence type="ECO:0000313" key="9">
    <source>
        <dbReference type="EMBL" id="ACL64052.1"/>
    </source>
</evidence>
<dbReference type="InterPro" id="IPR050790">
    <property type="entry name" value="ExbB/TolQ_transport"/>
</dbReference>
<dbReference type="EMBL" id="CP001359">
    <property type="protein sequence ID" value="ACL64052.1"/>
    <property type="molecule type" value="Genomic_DNA"/>
</dbReference>
<organism evidence="9 10">
    <name type="scientific">Anaeromyxobacter dehalogenans (strain ATCC BAA-258 / DSM 21875 / 2CP-1)</name>
    <dbReference type="NCBI Taxonomy" id="455488"/>
    <lineage>
        <taxon>Bacteria</taxon>
        <taxon>Pseudomonadati</taxon>
        <taxon>Myxococcota</taxon>
        <taxon>Myxococcia</taxon>
        <taxon>Myxococcales</taxon>
        <taxon>Cystobacterineae</taxon>
        <taxon>Anaeromyxobacteraceae</taxon>
        <taxon>Anaeromyxobacter</taxon>
    </lineage>
</organism>
<protein>
    <submittedName>
        <fullName evidence="9">Protein TolQ</fullName>
    </submittedName>
</protein>
<dbReference type="PANTHER" id="PTHR30625">
    <property type="entry name" value="PROTEIN TOLQ"/>
    <property type="match status" value="1"/>
</dbReference>
<evidence type="ECO:0000259" key="8">
    <source>
        <dbReference type="Pfam" id="PF01618"/>
    </source>
</evidence>
<dbReference type="Proteomes" id="UP000007089">
    <property type="component" value="Chromosome"/>
</dbReference>
<reference evidence="9" key="1">
    <citation type="submission" date="2009-01" db="EMBL/GenBank/DDBJ databases">
        <title>Complete sequence of Anaeromyxobacter dehalogenans 2CP-1.</title>
        <authorList>
            <consortium name="US DOE Joint Genome Institute"/>
            <person name="Lucas S."/>
            <person name="Copeland A."/>
            <person name="Lapidus A."/>
            <person name="Glavina del Rio T."/>
            <person name="Dalin E."/>
            <person name="Tice H."/>
            <person name="Bruce D."/>
            <person name="Goodwin L."/>
            <person name="Pitluck S."/>
            <person name="Saunders E."/>
            <person name="Brettin T."/>
            <person name="Detter J.C."/>
            <person name="Han C."/>
            <person name="Larimer F."/>
            <person name="Land M."/>
            <person name="Hauser L."/>
            <person name="Kyrpides N."/>
            <person name="Ovchinnikova G."/>
            <person name="Beliaev A.S."/>
            <person name="Richardson P."/>
        </authorList>
    </citation>
    <scope>NUCLEOTIDE SEQUENCE</scope>
    <source>
        <strain evidence="9">2CP-1</strain>
    </source>
</reference>
<name>B8JD24_ANAD2</name>
<evidence type="ECO:0000313" key="10">
    <source>
        <dbReference type="Proteomes" id="UP000007089"/>
    </source>
</evidence>
<dbReference type="HOGENOM" id="CLU_053325_2_2_7"/>
<feature type="domain" description="MotA/TolQ/ExbB proton channel" evidence="8">
    <location>
        <begin position="135"/>
        <end position="240"/>
    </location>
</feature>
<sequence length="257" mass="27667">MLENPFPDLHMTELALSQLLPSAGVPLAAAGGLNYLEIATNSGPVGIGVLALLLGASAVSWAIIVKKWLQIRRAQDQSVKFLETFWQSKRLDAIYQAAESLGASPLSHVFRAGYVELSKVTARKNEGDPGAMSDQLGGIENVERALKRAAASEVTALERQVPFLGTTASAAPFVGLFGTVWGIMRAFHEIYLMGNANLATVAKPISEALIATAVGLFAAIPAVVAYNFFLSKIRVLDSEMTNFSNDFLNIVRRHFFS</sequence>
<dbReference type="GO" id="GO:0017038">
    <property type="term" value="P:protein import"/>
    <property type="evidence" value="ECO:0007669"/>
    <property type="project" value="TreeGrafter"/>
</dbReference>
<dbReference type="Pfam" id="PF01618">
    <property type="entry name" value="MotA_ExbB"/>
    <property type="match status" value="1"/>
</dbReference>
<dbReference type="InterPro" id="IPR002898">
    <property type="entry name" value="MotA_ExbB_proton_chnl"/>
</dbReference>
<keyword evidence="5 7" id="KW-0472">Membrane</keyword>
<keyword evidence="6" id="KW-0653">Protein transport</keyword>
<evidence type="ECO:0000256" key="5">
    <source>
        <dbReference type="ARBA" id="ARBA00023136"/>
    </source>
</evidence>
<keyword evidence="4 7" id="KW-1133">Transmembrane helix</keyword>
<evidence type="ECO:0000256" key="7">
    <source>
        <dbReference type="SAM" id="Phobius"/>
    </source>
</evidence>
<evidence type="ECO:0000256" key="1">
    <source>
        <dbReference type="ARBA" id="ARBA00004651"/>
    </source>
</evidence>
<evidence type="ECO:0000256" key="4">
    <source>
        <dbReference type="ARBA" id="ARBA00022989"/>
    </source>
</evidence>
<evidence type="ECO:0000256" key="2">
    <source>
        <dbReference type="ARBA" id="ARBA00022475"/>
    </source>
</evidence>
<proteinExistence type="inferred from homology"/>
<dbReference type="KEGG" id="acp:A2cp1_0697"/>
<keyword evidence="2" id="KW-1003">Cell membrane</keyword>
<dbReference type="PANTHER" id="PTHR30625:SF3">
    <property type="entry name" value="TOL-PAL SYSTEM PROTEIN TOLQ"/>
    <property type="match status" value="1"/>
</dbReference>
<comment type="subcellular location">
    <subcellularLocation>
        <location evidence="1">Cell membrane</location>
        <topology evidence="1">Multi-pass membrane protein</topology>
    </subcellularLocation>
    <subcellularLocation>
        <location evidence="6">Membrane</location>
        <topology evidence="6">Multi-pass membrane protein</topology>
    </subcellularLocation>
</comment>